<gene>
    <name evidence="8" type="ORF">EO244_02830</name>
</gene>
<evidence type="ECO:0000256" key="5">
    <source>
        <dbReference type="ARBA" id="ARBA00023136"/>
    </source>
</evidence>
<comment type="caution">
    <text evidence="8">The sequence shown here is derived from an EMBL/GenBank/DDBJ whole genome shotgun (WGS) entry which is preliminary data.</text>
</comment>
<reference evidence="8 9" key="1">
    <citation type="submission" date="2019-01" db="EMBL/GenBank/DDBJ databases">
        <title>Ancylomarina salipaludis sp. nov., isolated from a salt marsh.</title>
        <authorList>
            <person name="Yoon J.-H."/>
        </authorList>
    </citation>
    <scope>NUCLEOTIDE SEQUENCE [LARGE SCALE GENOMIC DNA]</scope>
    <source>
        <strain evidence="8 9">SHSM-M15</strain>
    </source>
</reference>
<dbReference type="InterPro" id="IPR004843">
    <property type="entry name" value="Calcineurin-like_PHP"/>
</dbReference>
<dbReference type="CDD" id="cd07398">
    <property type="entry name" value="MPP_YbbF-LpxH"/>
    <property type="match status" value="1"/>
</dbReference>
<protein>
    <submittedName>
        <fullName evidence="8">UDP-2,3-diacylglucosamine diphosphatase</fullName>
    </submittedName>
</protein>
<organism evidence="8 9">
    <name type="scientific">Ancylomarina salipaludis</name>
    <dbReference type="NCBI Taxonomy" id="2501299"/>
    <lineage>
        <taxon>Bacteria</taxon>
        <taxon>Pseudomonadati</taxon>
        <taxon>Bacteroidota</taxon>
        <taxon>Bacteroidia</taxon>
        <taxon>Marinilabiliales</taxon>
        <taxon>Marinifilaceae</taxon>
        <taxon>Ancylomarina</taxon>
    </lineage>
</organism>
<accession>A0A4Q1JNX2</accession>
<dbReference type="GO" id="GO:0008758">
    <property type="term" value="F:UDP-2,3-diacylglucosamine hydrolase activity"/>
    <property type="evidence" value="ECO:0007669"/>
    <property type="project" value="TreeGrafter"/>
</dbReference>
<dbReference type="PANTHER" id="PTHR34990:SF1">
    <property type="entry name" value="UDP-2,3-DIACYLGLUCOSAMINE HYDROLASE"/>
    <property type="match status" value="1"/>
</dbReference>
<keyword evidence="6" id="KW-0464">Manganese</keyword>
<proteinExistence type="predicted"/>
<evidence type="ECO:0000256" key="4">
    <source>
        <dbReference type="ARBA" id="ARBA00022801"/>
    </source>
</evidence>
<keyword evidence="9" id="KW-1185">Reference proteome</keyword>
<evidence type="ECO:0000256" key="6">
    <source>
        <dbReference type="ARBA" id="ARBA00023211"/>
    </source>
</evidence>
<keyword evidence="2" id="KW-0997">Cell inner membrane</keyword>
<dbReference type="RefSeq" id="WP_129252736.1">
    <property type="nucleotide sequence ID" value="NZ_SAXA01000002.1"/>
</dbReference>
<keyword evidence="1" id="KW-1003">Cell membrane</keyword>
<keyword evidence="4" id="KW-0378">Hydrolase</keyword>
<sequence>MTTRKRIYFASDVHLGAPALNNNLQREKLFVKWLNLVKKDAKAIFLMGDIFDFWFEYRKAVPRGFTRFLGTLAEICDSGIEVHFFTGNHDIWVFDYLPQEIGVIVHHDVLKTEIYGKKFFLAHGDGLGPYDKGYKILKKIFTNKFLQWAFAKLHPNFAIGLAHKWSSHSRLSDGKIEADQFRGTDKEWLVLFANDILKNEDFDYFIFGHRHWPSDIQLDKNARYINTGDWISHFTYAVFDGESMELKNFEKPEAKL</sequence>
<dbReference type="OrthoDB" id="9802481at2"/>
<dbReference type="EMBL" id="SAXA01000002">
    <property type="protein sequence ID" value="RXQ96578.1"/>
    <property type="molecule type" value="Genomic_DNA"/>
</dbReference>
<dbReference type="Proteomes" id="UP000289703">
    <property type="component" value="Unassembled WGS sequence"/>
</dbReference>
<dbReference type="InterPro" id="IPR043461">
    <property type="entry name" value="LpxH-like"/>
</dbReference>
<dbReference type="Pfam" id="PF00149">
    <property type="entry name" value="Metallophos"/>
    <property type="match status" value="1"/>
</dbReference>
<dbReference type="PANTHER" id="PTHR34990">
    <property type="entry name" value="UDP-2,3-DIACYLGLUCOSAMINE HYDROLASE-RELATED"/>
    <property type="match status" value="1"/>
</dbReference>
<evidence type="ECO:0000256" key="3">
    <source>
        <dbReference type="ARBA" id="ARBA00022723"/>
    </source>
</evidence>
<evidence type="ECO:0000313" key="8">
    <source>
        <dbReference type="EMBL" id="RXQ96578.1"/>
    </source>
</evidence>
<keyword evidence="3" id="KW-0479">Metal-binding</keyword>
<evidence type="ECO:0000256" key="1">
    <source>
        <dbReference type="ARBA" id="ARBA00022475"/>
    </source>
</evidence>
<name>A0A4Q1JNX2_9BACT</name>
<dbReference type="Gene3D" id="3.60.21.10">
    <property type="match status" value="1"/>
</dbReference>
<evidence type="ECO:0000256" key="2">
    <source>
        <dbReference type="ARBA" id="ARBA00022519"/>
    </source>
</evidence>
<evidence type="ECO:0000313" key="9">
    <source>
        <dbReference type="Proteomes" id="UP000289703"/>
    </source>
</evidence>
<dbReference type="AlphaFoldDB" id="A0A4Q1JNX2"/>
<evidence type="ECO:0000259" key="7">
    <source>
        <dbReference type="Pfam" id="PF00149"/>
    </source>
</evidence>
<keyword evidence="5" id="KW-0472">Membrane</keyword>
<dbReference type="GO" id="GO:0046872">
    <property type="term" value="F:metal ion binding"/>
    <property type="evidence" value="ECO:0007669"/>
    <property type="project" value="UniProtKB-KW"/>
</dbReference>
<dbReference type="GO" id="GO:0009245">
    <property type="term" value="P:lipid A biosynthetic process"/>
    <property type="evidence" value="ECO:0007669"/>
    <property type="project" value="TreeGrafter"/>
</dbReference>
<feature type="domain" description="Calcineurin-like phosphoesterase" evidence="7">
    <location>
        <begin position="6"/>
        <end position="213"/>
    </location>
</feature>
<dbReference type="GO" id="GO:0016020">
    <property type="term" value="C:membrane"/>
    <property type="evidence" value="ECO:0007669"/>
    <property type="project" value="GOC"/>
</dbReference>
<dbReference type="SUPFAM" id="SSF56300">
    <property type="entry name" value="Metallo-dependent phosphatases"/>
    <property type="match status" value="1"/>
</dbReference>
<dbReference type="InterPro" id="IPR029052">
    <property type="entry name" value="Metallo-depent_PP-like"/>
</dbReference>